<dbReference type="InterPro" id="IPR013762">
    <property type="entry name" value="Integrase-like_cat_sf"/>
</dbReference>
<keyword evidence="4" id="KW-0229">DNA integration</keyword>
<dbReference type="SUPFAM" id="SSF56349">
    <property type="entry name" value="DNA breaking-rejoining enzymes"/>
    <property type="match status" value="1"/>
</dbReference>
<feature type="domain" description="Core-binding (CB)" evidence="12">
    <location>
        <begin position="95"/>
        <end position="174"/>
    </location>
</feature>
<dbReference type="InterPro" id="IPR002104">
    <property type="entry name" value="Integrase_catalytic"/>
</dbReference>
<dbReference type="InterPro" id="IPR011010">
    <property type="entry name" value="DNA_brk_join_enz"/>
</dbReference>
<dbReference type="PANTHER" id="PTHR30629">
    <property type="entry name" value="PROPHAGE INTEGRASE"/>
    <property type="match status" value="1"/>
</dbReference>
<evidence type="ECO:0000256" key="5">
    <source>
        <dbReference type="ARBA" id="ARBA00023125"/>
    </source>
</evidence>
<evidence type="ECO:0000256" key="1">
    <source>
        <dbReference type="ARBA" id="ARBA00008857"/>
    </source>
</evidence>
<keyword evidence="7" id="KW-1179">Viral genome integration</keyword>
<comment type="similarity">
    <text evidence="1">Belongs to the 'phage' integrase family.</text>
</comment>
<dbReference type="EMBL" id="KM591905">
    <property type="protein sequence ID" value="AIT13446.1"/>
    <property type="molecule type" value="Genomic_DNA"/>
</dbReference>
<name>A0A097EWF1_9CAUD</name>
<evidence type="ECO:0000259" key="11">
    <source>
        <dbReference type="PROSITE" id="PS51898"/>
    </source>
</evidence>
<dbReference type="GO" id="GO:0046718">
    <property type="term" value="P:symbiont entry into host cell"/>
    <property type="evidence" value="ECO:0007669"/>
    <property type="project" value="UniProtKB-KW"/>
</dbReference>
<organism evidence="13 14">
    <name type="scientific">Mycobacterium phage RonRayGun</name>
    <dbReference type="NCBI Taxonomy" id="1555234"/>
    <lineage>
        <taxon>Viruses</taxon>
        <taxon>Duplodnaviria</taxon>
        <taxon>Heunggongvirae</taxon>
        <taxon>Uroviricota</taxon>
        <taxon>Caudoviricetes</taxon>
        <taxon>Bernalvirus</taxon>
        <taxon>Bernalvirus bernal13</taxon>
    </lineage>
</organism>
<reference evidence="13 14" key="1">
    <citation type="submission" date="2014-09" db="EMBL/GenBank/DDBJ databases">
        <authorList>
            <person name="Adair M."/>
            <person name="Blankenship B."/>
            <person name="Boyd S."/>
            <person name="Carrigan H."/>
            <person name="Chandler R."/>
            <person name="Cummins M."/>
            <person name="Deckelman L."/>
            <person name="Derrickson A."/>
            <person name="Feather K."/>
            <person name="Fowler T."/>
            <person name="Givler J."/>
            <person name="Huckabee A."/>
            <person name="Hughes H."/>
            <person name="Johnson L."/>
            <person name="Kitchens J."/>
            <person name="Lewis M."/>
            <person name="Meece T."/>
            <person name="Michau A."/>
            <person name="Nessler J."/>
            <person name="Patrick L."/>
            <person name="Pfaff S."/>
            <person name="Rose J."/>
            <person name="Rubin J."/>
            <person name="Thomasson B."/>
            <person name="Williams S."/>
            <person name="Williams T."/>
            <person name="Serrano M.G."/>
            <person name="Buck G."/>
            <person name="Lee V."/>
            <person name="Wang Y."/>
            <person name="Carvalho R."/>
            <person name="Voegtly L."/>
            <person name="Shi R."/>
            <person name="Duckworth R."/>
            <person name="Johnson A."/>
            <person name="Loviza R."/>
            <person name="Walstead R."/>
            <person name="Shah Z."/>
            <person name="Kiflezghi M."/>
            <person name="Wade K."/>
            <person name="Anders K.R."/>
            <person name="Braun M.A."/>
            <person name="Delesalle V.A."/>
            <person name="Hughes L.E."/>
            <person name="Ware V.C."/>
            <person name="Bradley K.W."/>
            <person name="Barker L.P."/>
            <person name="Asai D.J."/>
            <person name="Bowman C.A."/>
            <person name="Russell D.A."/>
            <person name="Pope W.H."/>
            <person name="Jacobs-Sera D."/>
            <person name="Hendrix R.W."/>
            <person name="Hatfull G.F."/>
        </authorList>
    </citation>
    <scope>NUCLEOTIDE SEQUENCE [LARGE SCALE GENOMIC DNA]</scope>
</reference>
<evidence type="ECO:0000256" key="3">
    <source>
        <dbReference type="ARBA" id="ARBA00022679"/>
    </source>
</evidence>
<dbReference type="GO" id="GO:0016740">
    <property type="term" value="F:transferase activity"/>
    <property type="evidence" value="ECO:0007669"/>
    <property type="project" value="UniProtKB-KW"/>
</dbReference>
<dbReference type="Pfam" id="PF00589">
    <property type="entry name" value="Phage_integrase"/>
    <property type="match status" value="1"/>
</dbReference>
<keyword evidence="6" id="KW-0233">DNA recombination</keyword>
<dbReference type="GO" id="GO:0003677">
    <property type="term" value="F:DNA binding"/>
    <property type="evidence" value="ECO:0007669"/>
    <property type="project" value="UniProtKB-UniRule"/>
</dbReference>
<dbReference type="GO" id="GO:0044826">
    <property type="term" value="P:viral genome integration into host DNA"/>
    <property type="evidence" value="ECO:0007669"/>
    <property type="project" value="UniProtKB-KW"/>
</dbReference>
<dbReference type="Pfam" id="PF14659">
    <property type="entry name" value="Phage_int_SAM_3"/>
    <property type="match status" value="1"/>
</dbReference>
<dbReference type="PROSITE" id="PS51898">
    <property type="entry name" value="TYR_RECOMBINASE"/>
    <property type="match status" value="1"/>
</dbReference>
<dbReference type="GO" id="GO:0015074">
    <property type="term" value="P:DNA integration"/>
    <property type="evidence" value="ECO:0007669"/>
    <property type="project" value="UniProtKB-KW"/>
</dbReference>
<dbReference type="GO" id="GO:0006310">
    <property type="term" value="P:DNA recombination"/>
    <property type="evidence" value="ECO:0007669"/>
    <property type="project" value="UniProtKB-KW"/>
</dbReference>
<evidence type="ECO:0000256" key="9">
    <source>
        <dbReference type="ARBA" id="ARBA00049605"/>
    </source>
</evidence>
<evidence type="ECO:0000313" key="14">
    <source>
        <dbReference type="Proteomes" id="UP000029882"/>
    </source>
</evidence>
<dbReference type="Proteomes" id="UP000029882">
    <property type="component" value="Segment"/>
</dbReference>
<comment type="function">
    <text evidence="9">Integrase is necessary for integration of the phage into the host genome by site-specific recombination. In conjunction with excisionase, integrase is also necessary for excision of the prophage from the host genome.</text>
</comment>
<evidence type="ECO:0000256" key="10">
    <source>
        <dbReference type="PROSITE-ProRule" id="PRU01248"/>
    </source>
</evidence>
<evidence type="ECO:0000256" key="8">
    <source>
        <dbReference type="ARBA" id="ARBA00023296"/>
    </source>
</evidence>
<keyword evidence="8" id="KW-1160">Virus entry into host cell</keyword>
<keyword evidence="5 10" id="KW-0238">DNA-binding</keyword>
<dbReference type="PANTHER" id="PTHR30629:SF2">
    <property type="entry name" value="PROPHAGE INTEGRASE INTS-RELATED"/>
    <property type="match status" value="1"/>
</dbReference>
<evidence type="ECO:0000313" key="13">
    <source>
        <dbReference type="EMBL" id="AIT13446.1"/>
    </source>
</evidence>
<evidence type="ECO:0000256" key="7">
    <source>
        <dbReference type="ARBA" id="ARBA00023195"/>
    </source>
</evidence>
<evidence type="ECO:0000256" key="4">
    <source>
        <dbReference type="ARBA" id="ARBA00022908"/>
    </source>
</evidence>
<dbReference type="InterPro" id="IPR004107">
    <property type="entry name" value="Integrase_SAM-like_N"/>
</dbReference>
<dbReference type="Gene3D" id="1.10.443.10">
    <property type="entry name" value="Intergrase catalytic core"/>
    <property type="match status" value="1"/>
</dbReference>
<proteinExistence type="inferred from homology"/>
<feature type="domain" description="Tyr recombinase" evidence="11">
    <location>
        <begin position="195"/>
        <end position="433"/>
    </location>
</feature>
<dbReference type="GO" id="GO:0075713">
    <property type="term" value="P:establishment of integrated proviral latency"/>
    <property type="evidence" value="ECO:0007669"/>
    <property type="project" value="UniProtKB-KW"/>
</dbReference>
<gene>
    <name evidence="13" type="ORF">PBI_RONRAYGUN_33</name>
</gene>
<evidence type="ECO:0000256" key="2">
    <source>
        <dbReference type="ARBA" id="ARBA00016082"/>
    </source>
</evidence>
<dbReference type="InterPro" id="IPR050808">
    <property type="entry name" value="Phage_Integrase"/>
</dbReference>
<evidence type="ECO:0000256" key="6">
    <source>
        <dbReference type="ARBA" id="ARBA00023172"/>
    </source>
</evidence>
<dbReference type="InterPro" id="IPR010998">
    <property type="entry name" value="Integrase_recombinase_N"/>
</dbReference>
<dbReference type="PROSITE" id="PS51900">
    <property type="entry name" value="CB"/>
    <property type="match status" value="1"/>
</dbReference>
<dbReference type="Gene3D" id="1.10.150.130">
    <property type="match status" value="1"/>
</dbReference>
<evidence type="ECO:0000259" key="12">
    <source>
        <dbReference type="PROSITE" id="PS51900"/>
    </source>
</evidence>
<protein>
    <recommendedName>
        <fullName evidence="2">Integrase</fullName>
    </recommendedName>
</protein>
<keyword evidence="3" id="KW-0808">Transferase</keyword>
<accession>A0A097EWF1</accession>
<dbReference type="InterPro" id="IPR044068">
    <property type="entry name" value="CB"/>
</dbReference>
<sequence>MSNTLCTVVCTVTSRNCVQLNRRSNVANRKRRSPGDGGLFKRADGMWTGSVEVPTADGSRKQKRVYSKDFRTAKAKLDALKADIDRGVIPTTHTTTVAKWLDHWLTEVKKPHVSPNTYDFYEEAVRLHIVPIIGARQLGRLTAQEIRGVLNQANTSRNAQRAYMVLNQALAQAVADGVLRRNVCDAVTKPGHTAKQRDSLALADAVHIIRTAIRVQEESTDPAAPRLATRWIAAFMLGGRPSELRGLEIERVDLDRMQLDLSWQLQQLKRVHGCLYDDGRPTCGKTRVGYCPRAKWDIPAGREYRECYRSMVWTRPKTKAGQRIVPLPMPLADMLAMHIEATAGDPNPHGLVWRHRDGRPIMPTDENELWHALVSAAELPQVEQYATRHTTATLLESLDVPADVRMQIMGQSSAVAHRAYVHVDQSRTRPALNRLAELLA</sequence>